<comment type="caution">
    <text evidence="1">The sequence shown here is derived from an EMBL/GenBank/DDBJ whole genome shotgun (WGS) entry which is preliminary data.</text>
</comment>
<dbReference type="Proteomes" id="UP000325411">
    <property type="component" value="Unassembled WGS sequence"/>
</dbReference>
<gene>
    <name evidence="1" type="ORF">FYW06_27725</name>
</gene>
<evidence type="ECO:0000313" key="2">
    <source>
        <dbReference type="Proteomes" id="UP000325411"/>
    </source>
</evidence>
<proteinExistence type="predicted"/>
<dbReference type="RefSeq" id="WP_000850373.1">
    <property type="nucleotide sequence ID" value="NZ_CP064082.1"/>
</dbReference>
<organism evidence="1 2">
    <name type="scientific">Bacillus paranthracis</name>
    <dbReference type="NCBI Taxonomy" id="2026186"/>
    <lineage>
        <taxon>Bacteria</taxon>
        <taxon>Bacillati</taxon>
        <taxon>Bacillota</taxon>
        <taxon>Bacilli</taxon>
        <taxon>Bacillales</taxon>
        <taxon>Bacillaceae</taxon>
        <taxon>Bacillus</taxon>
        <taxon>Bacillus cereus group</taxon>
    </lineage>
</organism>
<accession>A0A5M9GG72</accession>
<protein>
    <submittedName>
        <fullName evidence="1">Uncharacterized protein</fullName>
    </submittedName>
</protein>
<sequence length="228" mass="26607">MKTKITSYKLTNKSKKLLNTYAEQLKTRKAKIITYGIFEMLVKQQTDPKKIADYIKKNTFNFLKERPTILMNLGHFESTCKLKKEVEKILEIDIYDNEFLGILILYYFDKVAFYHKKKTLKELTTNPINCIQVGFYINSDLKAKLGSICDKYSLTNGLLLFDILTDYRVGKLPLNEFPSDIEIESDQKEKITVFIPDFAHETLNNLPLTNSFVVEIRSEKFLNIYALN</sequence>
<dbReference type="EMBL" id="VXCE01000042">
    <property type="protein sequence ID" value="KAA8473240.1"/>
    <property type="molecule type" value="Genomic_DNA"/>
</dbReference>
<name>A0A5M9GG72_9BACI</name>
<reference evidence="1 2" key="1">
    <citation type="submission" date="2019-09" db="EMBL/GenBank/DDBJ databases">
        <authorList>
            <person name="Geng P."/>
            <person name="Wan X."/>
            <person name="Zhou G."/>
            <person name="Yuan Z."/>
            <person name="Hu X."/>
        </authorList>
    </citation>
    <scope>NUCLEOTIDE SEQUENCE [LARGE SCALE GENOMIC DNA]</scope>
    <source>
        <strain evidence="1 2">EFR-4</strain>
    </source>
</reference>
<evidence type="ECO:0000313" key="1">
    <source>
        <dbReference type="EMBL" id="KAA8473240.1"/>
    </source>
</evidence>
<dbReference type="AlphaFoldDB" id="A0A5M9GG72"/>